<dbReference type="InterPro" id="IPR004550">
    <property type="entry name" value="AsnASE_II"/>
</dbReference>
<feature type="active site" description="O-isoaspartyl threonine intermediate" evidence="5">
    <location>
        <position position="19"/>
    </location>
</feature>
<dbReference type="HOGENOM" id="CLU_019134_1_2_1"/>
<comment type="catalytic activity">
    <reaction evidence="4">
        <text>L-asparagine + H2O = L-aspartate + NH4(+)</text>
        <dbReference type="Rhea" id="RHEA:21016"/>
        <dbReference type="ChEBI" id="CHEBI:15377"/>
        <dbReference type="ChEBI" id="CHEBI:28938"/>
        <dbReference type="ChEBI" id="CHEBI:29991"/>
        <dbReference type="ChEBI" id="CHEBI:58048"/>
        <dbReference type="EC" id="3.5.1.1"/>
    </reaction>
</comment>
<dbReference type="PANTHER" id="PTHR11707:SF28">
    <property type="entry name" value="60 KDA LYSOPHOSPHOLIPASE"/>
    <property type="match status" value="1"/>
</dbReference>
<evidence type="ECO:0000313" key="12">
    <source>
        <dbReference type="EMBL" id="EQB62208.1"/>
    </source>
</evidence>
<dbReference type="PRINTS" id="PR00139">
    <property type="entry name" value="ASNGLNASE"/>
</dbReference>
<dbReference type="CDD" id="cd08964">
    <property type="entry name" value="L-asparaginase_II"/>
    <property type="match status" value="1"/>
</dbReference>
<accession>T0LD27</accession>
<keyword evidence="13" id="KW-1185">Reference proteome</keyword>
<gene>
    <name evidence="12" type="ORF">NAPIS_ORF00215</name>
</gene>
<dbReference type="InterPro" id="IPR037152">
    <property type="entry name" value="L-asparaginase_N_sf"/>
</dbReference>
<dbReference type="InterPro" id="IPR027475">
    <property type="entry name" value="Asparaginase/glutaminase_AS2"/>
</dbReference>
<evidence type="ECO:0000259" key="11">
    <source>
        <dbReference type="Pfam" id="PF17763"/>
    </source>
</evidence>
<dbReference type="EC" id="3.5.1.1" evidence="2"/>
<name>T0LD27_9MICR</name>
<feature type="domain" description="L-asparaginase N-terminal" evidence="10">
    <location>
        <begin position="10"/>
        <end position="200"/>
    </location>
</feature>
<comment type="similarity">
    <text evidence="1 9">Belongs to the asparaginase 1 family.</text>
</comment>
<dbReference type="PROSITE" id="PS51732">
    <property type="entry name" value="ASN_GLN_ASE_3"/>
    <property type="match status" value="1"/>
</dbReference>
<dbReference type="SMART" id="SM00870">
    <property type="entry name" value="Asparaginase"/>
    <property type="match status" value="1"/>
</dbReference>
<dbReference type="Gene3D" id="3.40.50.1170">
    <property type="entry name" value="L-asparaginase, N-terminal domain"/>
    <property type="match status" value="1"/>
</dbReference>
<dbReference type="FunFam" id="3.40.50.1170:FF:000001">
    <property type="entry name" value="L-asparaginase 2"/>
    <property type="match status" value="1"/>
</dbReference>
<keyword evidence="3" id="KW-0378">Hydrolase</keyword>
<evidence type="ECO:0000256" key="3">
    <source>
        <dbReference type="ARBA" id="ARBA00022801"/>
    </source>
</evidence>
<evidence type="ECO:0000259" key="10">
    <source>
        <dbReference type="Pfam" id="PF00710"/>
    </source>
</evidence>
<feature type="domain" description="Asparaginase/glutaminase C-terminal" evidence="11">
    <location>
        <begin position="222"/>
        <end position="332"/>
    </location>
</feature>
<evidence type="ECO:0000256" key="8">
    <source>
        <dbReference type="PROSITE-ProRule" id="PRU10100"/>
    </source>
</evidence>
<dbReference type="VEuPathDB" id="MicrosporidiaDB:NAPIS_ORF00215"/>
<dbReference type="Gene3D" id="3.40.50.40">
    <property type="match status" value="1"/>
</dbReference>
<dbReference type="Pfam" id="PF00710">
    <property type="entry name" value="Asparaginase"/>
    <property type="match status" value="1"/>
</dbReference>
<proteinExistence type="inferred from homology"/>
<dbReference type="InterPro" id="IPR020827">
    <property type="entry name" value="Asparaginase/glutaminase_AS1"/>
</dbReference>
<dbReference type="InterPro" id="IPR027473">
    <property type="entry name" value="L-asparaginase_C"/>
</dbReference>
<dbReference type="EMBL" id="KE646953">
    <property type="protein sequence ID" value="EQB62208.1"/>
    <property type="molecule type" value="Genomic_DNA"/>
</dbReference>
<dbReference type="PIRSF" id="PIRSF001220">
    <property type="entry name" value="L-ASNase_gatD"/>
    <property type="match status" value="1"/>
</dbReference>
<dbReference type="InterPro" id="IPR006034">
    <property type="entry name" value="Asparaginase/glutaminase-like"/>
</dbReference>
<dbReference type="PIRSF" id="PIRSF500176">
    <property type="entry name" value="L_ASNase"/>
    <property type="match status" value="1"/>
</dbReference>
<evidence type="ECO:0000256" key="5">
    <source>
        <dbReference type="PIRSR" id="PIRSR001220-1"/>
    </source>
</evidence>
<feature type="binding site" evidence="6">
    <location>
        <begin position="98"/>
        <end position="99"/>
    </location>
    <ligand>
        <name>substrate</name>
    </ligand>
</feature>
<evidence type="ECO:0000256" key="4">
    <source>
        <dbReference type="ARBA" id="ARBA00049366"/>
    </source>
</evidence>
<dbReference type="InterPro" id="IPR036152">
    <property type="entry name" value="Asp/glu_Ase-like_sf"/>
</dbReference>
<dbReference type="Pfam" id="PF17763">
    <property type="entry name" value="Asparaginase_C"/>
    <property type="match status" value="1"/>
</dbReference>
<feature type="active site" evidence="8">
    <location>
        <position position="98"/>
    </location>
</feature>
<dbReference type="OrthoDB" id="542841at2759"/>
<dbReference type="PROSITE" id="PS00917">
    <property type="entry name" value="ASN_GLN_ASE_2"/>
    <property type="match status" value="1"/>
</dbReference>
<dbReference type="InterPro" id="IPR040919">
    <property type="entry name" value="Asparaginase_C"/>
</dbReference>
<dbReference type="SUPFAM" id="SSF53774">
    <property type="entry name" value="Glutaminase/Asparaginase"/>
    <property type="match status" value="1"/>
</dbReference>
<sequence length="335" mass="36819">MVLMTNSKPNIMIFATGGTIAGIGNSSITSTYKAGILKVEDLILGIDKLNDIANIKTMQLSNIGSQDMDFKIWEILLNNIDDLSNNNSYDGVVIIHGTDTLEETAYFLNLTIKTNKPVVLVGAMRPSTALSADGPRNIYNAVVCAANKDSYSRGVMIVMNDKILGADDICKMDTLSTGSFCNPNYGPLGYIYNNKPVFTRSSNKLHTLHSIFNLNQMFYLPRVDIILGYVNSDTIFIDTAVKAGAKGIIYAGVGNGNVSNLVLQKLSEIAKKGIIVIRSSRISTGPTCLWDEIDDDEFNFAASWFLTPQKARILLMLCLTITNDFKVIQNFFDTY</sequence>
<dbReference type="NCBIfam" id="TIGR00520">
    <property type="entry name" value="asnASE_II"/>
    <property type="match status" value="1"/>
</dbReference>
<dbReference type="AlphaFoldDB" id="T0LD27"/>
<dbReference type="InterPro" id="IPR027474">
    <property type="entry name" value="L-asparaginase_N"/>
</dbReference>
<reference evidence="12 13" key="1">
    <citation type="journal article" date="2013" name="BMC Genomics">
        <title>Genome sequencing and comparative genomics of honey bee microsporidia, Nosema apis reveal novel insights into host-parasite interactions.</title>
        <authorList>
            <person name="Chen Yp."/>
            <person name="Pettis J.S."/>
            <person name="Zhao Y."/>
            <person name="Liu X."/>
            <person name="Tallon L.J."/>
            <person name="Sadzewicz L.D."/>
            <person name="Li R."/>
            <person name="Zheng H."/>
            <person name="Huang S."/>
            <person name="Zhang X."/>
            <person name="Hamilton M.C."/>
            <person name="Pernal S.F."/>
            <person name="Melathopoulos A.P."/>
            <person name="Yan X."/>
            <person name="Evans J.D."/>
        </authorList>
    </citation>
    <scope>NUCLEOTIDE SEQUENCE [LARGE SCALE GENOMIC DNA]</scope>
    <source>
        <strain evidence="12 13">BRL 01</strain>
    </source>
</reference>
<dbReference type="Proteomes" id="UP000053780">
    <property type="component" value="Unassembled WGS sequence"/>
</dbReference>
<dbReference type="PANTHER" id="PTHR11707">
    <property type="entry name" value="L-ASPARAGINASE"/>
    <property type="match status" value="1"/>
</dbReference>
<evidence type="ECO:0000313" key="13">
    <source>
        <dbReference type="Proteomes" id="UP000053780"/>
    </source>
</evidence>
<evidence type="ECO:0000256" key="6">
    <source>
        <dbReference type="PIRSR" id="PIRSR001220-2"/>
    </source>
</evidence>
<feature type="active site" evidence="7">
    <location>
        <position position="19"/>
    </location>
</feature>
<protein>
    <recommendedName>
        <fullName evidence="2">asparaginase</fullName>
        <ecNumber evidence="2">3.5.1.1</ecNumber>
    </recommendedName>
</protein>
<evidence type="ECO:0000256" key="1">
    <source>
        <dbReference type="ARBA" id="ARBA00010518"/>
    </source>
</evidence>
<feature type="binding site" evidence="6">
    <location>
        <position position="65"/>
    </location>
    <ligand>
        <name>substrate</name>
    </ligand>
</feature>
<evidence type="ECO:0000256" key="9">
    <source>
        <dbReference type="RuleBase" id="RU004456"/>
    </source>
</evidence>
<evidence type="ECO:0000256" key="7">
    <source>
        <dbReference type="PROSITE-ProRule" id="PRU10099"/>
    </source>
</evidence>
<dbReference type="PROSITE" id="PS00144">
    <property type="entry name" value="ASN_GLN_ASE_1"/>
    <property type="match status" value="1"/>
</dbReference>
<dbReference type="GO" id="GO:0004067">
    <property type="term" value="F:asparaginase activity"/>
    <property type="evidence" value="ECO:0007669"/>
    <property type="project" value="UniProtKB-UniRule"/>
</dbReference>
<evidence type="ECO:0000256" key="2">
    <source>
        <dbReference type="ARBA" id="ARBA00012920"/>
    </source>
</evidence>
<organism evidence="12 13">
    <name type="scientific">Vairimorpha apis BRL 01</name>
    <dbReference type="NCBI Taxonomy" id="1037528"/>
    <lineage>
        <taxon>Eukaryota</taxon>
        <taxon>Fungi</taxon>
        <taxon>Fungi incertae sedis</taxon>
        <taxon>Microsporidia</taxon>
        <taxon>Nosematidae</taxon>
        <taxon>Vairimorpha</taxon>
    </lineage>
</organism>
<dbReference type="GO" id="GO:0006530">
    <property type="term" value="P:L-asparagine catabolic process"/>
    <property type="evidence" value="ECO:0007669"/>
    <property type="project" value="EnsemblFungi"/>
</dbReference>